<feature type="compositionally biased region" description="Low complexity" evidence="9">
    <location>
        <begin position="453"/>
        <end position="464"/>
    </location>
</feature>
<dbReference type="SMART" id="SM00832">
    <property type="entry name" value="C8"/>
    <property type="match status" value="1"/>
</dbReference>
<dbReference type="SMART" id="SM00215">
    <property type="entry name" value="VWC_out"/>
    <property type="match status" value="9"/>
</dbReference>
<dbReference type="PROSITE" id="PS01208">
    <property type="entry name" value="VWFC_1"/>
    <property type="match status" value="13"/>
</dbReference>
<dbReference type="EMBL" id="JBHFQA010000009">
    <property type="protein sequence ID" value="KAL2093538.1"/>
    <property type="molecule type" value="Genomic_DNA"/>
</dbReference>
<name>A0ABD1K348_9TELE</name>
<dbReference type="Pfam" id="PF00264">
    <property type="entry name" value="Tyrosinase"/>
    <property type="match status" value="1"/>
</dbReference>
<dbReference type="Gene3D" id="4.10.410.10">
    <property type="entry name" value="Pancreatic trypsin inhibitor Kunitz domain"/>
    <property type="match status" value="1"/>
</dbReference>
<dbReference type="InterPro" id="IPR036084">
    <property type="entry name" value="Ser_inhib-like_sf"/>
</dbReference>
<dbReference type="SUPFAM" id="SSF57567">
    <property type="entry name" value="Serine protease inhibitors"/>
    <property type="match status" value="1"/>
</dbReference>
<dbReference type="CDD" id="cd00109">
    <property type="entry name" value="Kunitz-type"/>
    <property type="match status" value="1"/>
</dbReference>
<dbReference type="Pfam" id="PF00094">
    <property type="entry name" value="VWD"/>
    <property type="match status" value="1"/>
</dbReference>
<evidence type="ECO:0000256" key="5">
    <source>
        <dbReference type="ARBA" id="ARBA00022729"/>
    </source>
</evidence>
<protein>
    <recommendedName>
        <fullName evidence="15">Kielin/chordin-like protein</fullName>
    </recommendedName>
</protein>
<organism evidence="13 14">
    <name type="scientific">Coilia grayii</name>
    <name type="common">Gray's grenadier anchovy</name>
    <dbReference type="NCBI Taxonomy" id="363190"/>
    <lineage>
        <taxon>Eukaryota</taxon>
        <taxon>Metazoa</taxon>
        <taxon>Chordata</taxon>
        <taxon>Craniata</taxon>
        <taxon>Vertebrata</taxon>
        <taxon>Euteleostomi</taxon>
        <taxon>Actinopterygii</taxon>
        <taxon>Neopterygii</taxon>
        <taxon>Teleostei</taxon>
        <taxon>Clupei</taxon>
        <taxon>Clupeiformes</taxon>
        <taxon>Clupeoidei</taxon>
        <taxon>Engraulidae</taxon>
        <taxon>Coilinae</taxon>
        <taxon>Coilia</taxon>
    </lineage>
</organism>
<feature type="domain" description="VWFC" evidence="10">
    <location>
        <begin position="1266"/>
        <end position="1325"/>
    </location>
</feature>
<dbReference type="InterPro" id="IPR008922">
    <property type="entry name" value="Di-copper_centre_dom_sf"/>
</dbReference>
<feature type="domain" description="VWFC" evidence="10">
    <location>
        <begin position="759"/>
        <end position="804"/>
    </location>
</feature>
<dbReference type="Pfam" id="PF00093">
    <property type="entry name" value="VWC"/>
    <property type="match status" value="6"/>
</dbReference>
<dbReference type="InterPro" id="IPR052424">
    <property type="entry name" value="Kielin_Chordin-BMP_Reg"/>
</dbReference>
<feature type="domain" description="VWFC" evidence="10">
    <location>
        <begin position="1089"/>
        <end position="1150"/>
    </location>
</feature>
<evidence type="ECO:0000313" key="13">
    <source>
        <dbReference type="EMBL" id="KAL2093538.1"/>
    </source>
</evidence>
<evidence type="ECO:0000256" key="9">
    <source>
        <dbReference type="SAM" id="MobiDB-lite"/>
    </source>
</evidence>
<dbReference type="PROSITE" id="PS00280">
    <property type="entry name" value="BPTI_KUNITZ_1"/>
    <property type="match status" value="1"/>
</dbReference>
<gene>
    <name evidence="13" type="ORF">ACEWY4_010850</name>
</gene>
<keyword evidence="4" id="KW-0964">Secreted</keyword>
<dbReference type="SMART" id="SM00214">
    <property type="entry name" value="VWC"/>
    <property type="match status" value="25"/>
</dbReference>
<feature type="region of interest" description="Disordered" evidence="9">
    <location>
        <begin position="452"/>
        <end position="477"/>
    </location>
</feature>
<feature type="domain" description="VWFC" evidence="10">
    <location>
        <begin position="1970"/>
        <end position="2028"/>
    </location>
</feature>
<sequence length="2623" mass="287597">MPVQRGKCQERAEPVQRWFYNPASSSCEHFLFSGCHGNDNNFLTSQACEEQCIMGACCYRLIGTDRGRHEGLKSSSIPDPTTQFPEWVELALNMSLEAWLCSSGPITCEHMSVSQCQRKGTAVSFSPGRLCNAVGCVRPRKECVCVFNGHSFRPGEAFDVGCEACVCTYQGVVECTCRSPRPRKELRDLSQSELREYQHAVQALYRQPDGWVEFTRLRAEFVPQANGRGSFLPWHRYFLWSVEHALRNASWCGVSIPYLEWTVDAGALESSAAWQANMLGGDGDHHTECVWLHPFQSAEQRWSPCLRRRFNTSVSLPDAVTMQLITMETDFLKFSARLQAASSLFLLWMGGHMATPLCAYDPAFLSHVAFVDRLWEVWQERRAAMGVSVGNKATTTSTSSGVSGLDWYPEELRFAGLEPFGVTLEDISSQRLCTVYIPITLGSPCNHTHTHTHTGNVHNSHTHTSATDMRGEGEEERVFDRRGFDTKGYDRSGYDIMGWDRHGYGRDIYNRDHIDRHGYDSFGFDRYGFTRANLTSFGMRRNGKLLLPSPGNRLLDQLFPGGFNRYGYSALGLDRHGFDAFGFSREGVDQDGCNFFLDGPHYLRFYFHALMNMSLLPPRTLAHTPRICPPISPLTTHWANQNWVGVDSQESWSALIGGLAKEWASQRPFRQDYNPNMSPVKKNGLWLPVTPDLRFCFAWQWYSGCPLGSALMTCPDLCQSSRCRGQPRAVCRMITCGTCHTQWVEPNSGQPIECQDGTGEEFKPDCCATCVCQNGQMNCIRESCSTLSCRDQYVPEGECCPVCHSGCKYEEHWYENGSVFVSKANPCLNCSCSNNQVKCVPIQCQPPRCSNPFQPPGECCPTCTACDLDGRPFNNTPIISTLDGCQTCTCQNGAVSCDTIQRCTKRCVDDGLCCRHQPGLVLLDGVAFPDPRDSCRHCVCTEGHVVCTGVSCPTLDCALVETVGGVCCPRCRSCVLNGLWHEHGAQWSHSDNPCSVCTCLEGQVHCERQECSPPCPYPSSPRPGTCCPVCNGCGVNGLDFLNGDRVPSGDRCEECVCVSGDLHCKPLPCPATPCPRPIKRPGECCPRCEQCEYESQVYADGQNIPSRRDPCLSCRCSAGEVVCDRLDSRCPDVRCTHPTKPQGHCCASCEMCEYERRVYADGKVFHPPGSGPCVQCTCKRGSVRCHKQRCPPVPCTNPIRDPQLCCPVCKVCLLDGVELEEGSEWETDCNRCVCEDGEVVCRSAHCPPVTCQHPSKTNGDCCAACDRCSYNNRIYDNGQAFTDPDNPCQRCICQDGTMQCTVIDCPRLQCSNPYKPPGQCCPQCPDCNFENRVFVSGEQFPNPLQPCEDCVCVDGRVECNTHQCPAPNCHHPLPASCCQNNCNGCSYAGKEYPNGAEFPHPTDKCRNCHCINGNVQCLMKRCPAVQCIEPHRVPGECCPQCPAPPANCVYLGHTYQHTQRFYHPTDSCQSCSCTNGTVSCVRKPCPPANCVHPIHQDCCSTCDGCLYDGREHPTGGVFADVSDPCGVCVCRGGTVKCERKRCPLVTCPFPVQGECCQSCDGCLYVGVEYQSGQEFVDPASQCGVCVCVNGRVTCNPKPCYNPGCTHPVTVPGQCCPVCDGCLYDNAVLLNGQVFPDPRDPCSECSCREGTVQCLRRVCPTATCPHPVTGPCDCPVCEGCLFQGEVYADGQSFSAPKADCDVCTCSKGRVTCSVRVCAKVSCSHPALDGCSCGTCDGCLFHQRYCGNGERFPHPQDPCQRCTCLNGGVTCVPLSCPSVACSRPVRPPGQCCPVCTGVCEHLGRVHDSGTTFTHPNDRCSTCTCINEVVSCQRKPCAKQCTHPVATRDCCPVCEGCVYDGQEYTHKHSFTPHGRPCDRCVCVSGSVTCSPRTCPVLSCSNPHTPPGQCCPECRVCSQNGVEFLEGQTWNPKNDPCQKCTCAFGEVVCVGPQCPALTCTNQLTDPDSCCPRCKGCMYKGVEHEEGSEWFDSGSPCMSCMCVGGVTTCSELRCLSPCAHTINVPGECCPVCADCIYDGKVYGPGDTFNPAGDPCQICVCEVMPDGEQHLRCIRKQCPSLVDCPKENILFTSDACCPVCAQPLSNCTATLIGNEVLATDDPCFTCQCKDLTWTCIHQTCVPLTCPPQEQYTPPDSCCAVCDECLIEGGRERVPNGHSWTDSTNECITCACNLGYIECEIEECVPLVCDDGWVKVKPLGKCCYECQDSGASCEYQGEVYVSNEHWEVDECTSCTCVSGDVHCQTERCPPSNCAADETPALIPGVCCPHCLPRPATCIAFGDPHYRTFDGRMVNFQGSCTYVLTEDCHGGDFSIHVTNDARGRKGVSWTKEVTLFIADTTVTLQQNWVVMVDSKVVSLPFLKEPYVYVERKTNTILLNTNIGLKVQWNGRSHLEVSVPGTYKKHTCGLCGNFNNYPQDDLRLRSGQVTSSEAAFGNNWRVDTLNSSACVLEAEDVNPCKSAGYSARKSANARCAVLKGSMFERCHKVVPPEMFFAACVYDLCACGANSEECLCDALEAYASECREAGVILQWRSSSLCAVGCPVDRGFVFDECGPPCAVTCVTRDVPLGVIEAQCFKPCVPGCQCPAGRVLHDNHCIRSDKCPNIIHNTT</sequence>
<dbReference type="Gene3D" id="6.20.200.20">
    <property type="match status" value="21"/>
</dbReference>
<feature type="domain" description="VWFC" evidence="10">
    <location>
        <begin position="1503"/>
        <end position="1560"/>
    </location>
</feature>
<feature type="domain" description="BPTI/Kunitz inhibitor" evidence="11">
    <location>
        <begin position="1"/>
        <end position="52"/>
    </location>
</feature>
<dbReference type="Proteomes" id="UP001591681">
    <property type="component" value="Unassembled WGS sequence"/>
</dbReference>
<evidence type="ECO:0000256" key="2">
    <source>
        <dbReference type="ARBA" id="ARBA00004613"/>
    </source>
</evidence>
<dbReference type="InterPro" id="IPR001007">
    <property type="entry name" value="VWF_dom"/>
</dbReference>
<keyword evidence="8" id="KW-1015">Disulfide bond</keyword>
<feature type="domain" description="VWFC" evidence="10">
    <location>
        <begin position="972"/>
        <end position="1031"/>
    </location>
</feature>
<feature type="domain" description="VWFC" evidence="10">
    <location>
        <begin position="1210"/>
        <end position="1266"/>
    </location>
</feature>
<dbReference type="PROSITE" id="PS51233">
    <property type="entry name" value="VWFD"/>
    <property type="match status" value="1"/>
</dbReference>
<comment type="subcellular location">
    <subcellularLocation>
        <location evidence="1">Melanosome membrane</location>
        <topology evidence="1">Single-pass type I membrane protein</topology>
    </subcellularLocation>
    <subcellularLocation>
        <location evidence="2">Secreted</location>
    </subcellularLocation>
</comment>
<dbReference type="PANTHER" id="PTHR46698:SF2">
    <property type="entry name" value="KIELIN_CHORDIN-LIKE PROTEIN"/>
    <property type="match status" value="1"/>
</dbReference>
<feature type="domain" description="VWFC" evidence="10">
    <location>
        <begin position="1560"/>
        <end position="1619"/>
    </location>
</feature>
<evidence type="ECO:0000256" key="7">
    <source>
        <dbReference type="ARBA" id="ARBA00023101"/>
    </source>
</evidence>
<dbReference type="SMART" id="SM00131">
    <property type="entry name" value="KU"/>
    <property type="match status" value="1"/>
</dbReference>
<accession>A0ABD1K348</accession>
<feature type="domain" description="VWFC" evidence="10">
    <location>
        <begin position="914"/>
        <end position="972"/>
    </location>
</feature>
<feature type="domain" description="VWFC" evidence="10">
    <location>
        <begin position="1031"/>
        <end position="1089"/>
    </location>
</feature>
<feature type="domain" description="VWFC" evidence="10">
    <location>
        <begin position="805"/>
        <end position="864"/>
    </location>
</feature>
<evidence type="ECO:0000256" key="1">
    <source>
        <dbReference type="ARBA" id="ARBA00004573"/>
    </source>
</evidence>
<dbReference type="InterPro" id="IPR002223">
    <property type="entry name" value="Kunitz_BPTI"/>
</dbReference>
<feature type="domain" description="VWFC" evidence="10">
    <location>
        <begin position="1735"/>
        <end position="1794"/>
    </location>
</feature>
<dbReference type="SUPFAM" id="SSF57603">
    <property type="entry name" value="FnI-like domain"/>
    <property type="match status" value="23"/>
</dbReference>
<dbReference type="Gene3D" id="1.10.1280.10">
    <property type="entry name" value="Di-copper center containing domain from catechol oxidase"/>
    <property type="match status" value="1"/>
</dbReference>
<dbReference type="GO" id="GO:0005576">
    <property type="term" value="C:extracellular region"/>
    <property type="evidence" value="ECO:0007669"/>
    <property type="project" value="UniProtKB-SubCell"/>
</dbReference>
<dbReference type="PROSITE" id="PS50279">
    <property type="entry name" value="BPTI_KUNITZ_2"/>
    <property type="match status" value="1"/>
</dbReference>
<dbReference type="InterPro" id="IPR002227">
    <property type="entry name" value="Tyrosinase_Cu-bd"/>
</dbReference>
<dbReference type="InterPro" id="IPR001846">
    <property type="entry name" value="VWF_type-D"/>
</dbReference>
<evidence type="ECO:0000259" key="12">
    <source>
        <dbReference type="PROSITE" id="PS51233"/>
    </source>
</evidence>
<dbReference type="Pfam" id="PF23334">
    <property type="entry name" value="VWC2L_2nd"/>
    <property type="match status" value="9"/>
</dbReference>
<feature type="domain" description="VWFC" evidence="10">
    <location>
        <begin position="1150"/>
        <end position="1210"/>
    </location>
</feature>
<evidence type="ECO:0000256" key="4">
    <source>
        <dbReference type="ARBA" id="ARBA00022525"/>
    </source>
</evidence>
<evidence type="ECO:0000256" key="8">
    <source>
        <dbReference type="ARBA" id="ARBA00023157"/>
    </source>
</evidence>
<dbReference type="CDD" id="cd19941">
    <property type="entry name" value="TIL"/>
    <property type="match status" value="1"/>
</dbReference>
<evidence type="ECO:0000313" key="14">
    <source>
        <dbReference type="Proteomes" id="UP001591681"/>
    </source>
</evidence>
<keyword evidence="14" id="KW-1185">Reference proteome</keyword>
<dbReference type="InterPro" id="IPR036880">
    <property type="entry name" value="Kunitz_BPTI_sf"/>
</dbReference>
<dbReference type="SUPFAM" id="SSF57362">
    <property type="entry name" value="BPTI-like"/>
    <property type="match status" value="1"/>
</dbReference>
<dbReference type="PANTHER" id="PTHR46698">
    <property type="entry name" value="CROSSVEINLESS 2"/>
    <property type="match status" value="1"/>
</dbReference>
<feature type="domain" description="VWFD" evidence="12">
    <location>
        <begin position="2288"/>
        <end position="2462"/>
    </location>
</feature>
<proteinExistence type="inferred from homology"/>
<dbReference type="InterPro" id="IPR014853">
    <property type="entry name" value="VWF/SSPO/ZAN-like_Cys-rich_dom"/>
</dbReference>
<evidence type="ECO:0008006" key="15">
    <source>
        <dbReference type="Google" id="ProtNLM"/>
    </source>
</evidence>
<feature type="domain" description="VWFC" evidence="10">
    <location>
        <begin position="1852"/>
        <end position="1911"/>
    </location>
</feature>
<keyword evidence="6" id="KW-0677">Repeat</keyword>
<feature type="domain" description="VWFC" evidence="10">
    <location>
        <begin position="2028"/>
        <end position="2095"/>
    </location>
</feature>
<dbReference type="GO" id="GO:0033162">
    <property type="term" value="C:melanosome membrane"/>
    <property type="evidence" value="ECO:0007669"/>
    <property type="project" value="UniProtKB-SubCell"/>
</dbReference>
<dbReference type="PROSITE" id="PS50184">
    <property type="entry name" value="VWFC_2"/>
    <property type="match status" value="18"/>
</dbReference>
<feature type="domain" description="VWFC" evidence="10">
    <location>
        <begin position="1911"/>
        <end position="1970"/>
    </location>
</feature>
<comment type="similarity">
    <text evidence="3">Belongs to the tyrosinase family.</text>
</comment>
<evidence type="ECO:0000259" key="10">
    <source>
        <dbReference type="PROSITE" id="PS50184"/>
    </source>
</evidence>
<evidence type="ECO:0000259" key="11">
    <source>
        <dbReference type="PROSITE" id="PS50279"/>
    </source>
</evidence>
<feature type="domain" description="VWFC" evidence="10">
    <location>
        <begin position="2224"/>
        <end position="2284"/>
    </location>
</feature>
<comment type="caution">
    <text evidence="13">The sequence shown here is derived from an EMBL/GenBank/DDBJ whole genome shotgun (WGS) entry which is preliminary data.</text>
</comment>
<dbReference type="SUPFAM" id="SSF48056">
    <property type="entry name" value="Di-copper centre-containing domain"/>
    <property type="match status" value="1"/>
</dbReference>
<dbReference type="InterPro" id="IPR020901">
    <property type="entry name" value="Prtase_inh_Kunz-CS"/>
</dbReference>
<dbReference type="GO" id="GO:0042438">
    <property type="term" value="P:melanin biosynthetic process"/>
    <property type="evidence" value="ECO:0007669"/>
    <property type="project" value="UniProtKB-KW"/>
</dbReference>
<evidence type="ECO:0000256" key="6">
    <source>
        <dbReference type="ARBA" id="ARBA00022737"/>
    </source>
</evidence>
<evidence type="ECO:0000256" key="3">
    <source>
        <dbReference type="ARBA" id="ARBA00009928"/>
    </source>
</evidence>
<reference evidence="13 14" key="1">
    <citation type="submission" date="2024-09" db="EMBL/GenBank/DDBJ databases">
        <title>A chromosome-level genome assembly of Gray's grenadier anchovy, Coilia grayii.</title>
        <authorList>
            <person name="Fu Z."/>
        </authorList>
    </citation>
    <scope>NUCLEOTIDE SEQUENCE [LARGE SCALE GENOMIC DNA]</scope>
    <source>
        <strain evidence="13">G4</strain>
        <tissue evidence="13">Muscle</tissue>
    </source>
</reference>
<feature type="domain" description="VWFC" evidence="10">
    <location>
        <begin position="1383"/>
        <end position="1442"/>
    </location>
</feature>
<keyword evidence="7" id="KW-0470">Melanin biosynthesis</keyword>
<dbReference type="SMART" id="SM00216">
    <property type="entry name" value="VWD"/>
    <property type="match status" value="1"/>
</dbReference>
<keyword evidence="5" id="KW-0732">Signal</keyword>
<dbReference type="Gene3D" id="2.10.70.10">
    <property type="entry name" value="Complement Module, domain 1"/>
    <property type="match status" value="5"/>
</dbReference>